<name>A0A6C0C1A0_9ZZZZ</name>
<dbReference type="AlphaFoldDB" id="A0A6C0C1A0"/>
<reference evidence="1" key="1">
    <citation type="journal article" date="2020" name="Nature">
        <title>Giant virus diversity and host interactions through global metagenomics.</title>
        <authorList>
            <person name="Schulz F."/>
            <person name="Roux S."/>
            <person name="Paez-Espino D."/>
            <person name="Jungbluth S."/>
            <person name="Walsh D.A."/>
            <person name="Denef V.J."/>
            <person name="McMahon K.D."/>
            <person name="Konstantinidis K.T."/>
            <person name="Eloe-Fadrosh E.A."/>
            <person name="Kyrpides N.C."/>
            <person name="Woyke T."/>
        </authorList>
    </citation>
    <scope>NUCLEOTIDE SEQUENCE</scope>
    <source>
        <strain evidence="1">GVMAG-M-3300020182-84</strain>
    </source>
</reference>
<dbReference type="EMBL" id="MN739312">
    <property type="protein sequence ID" value="QHS98160.1"/>
    <property type="molecule type" value="Genomic_DNA"/>
</dbReference>
<organism evidence="1">
    <name type="scientific">viral metagenome</name>
    <dbReference type="NCBI Taxonomy" id="1070528"/>
    <lineage>
        <taxon>unclassified sequences</taxon>
        <taxon>metagenomes</taxon>
        <taxon>organismal metagenomes</taxon>
    </lineage>
</organism>
<proteinExistence type="predicted"/>
<accession>A0A6C0C1A0</accession>
<protein>
    <submittedName>
        <fullName evidence="1">Uncharacterized protein</fullName>
    </submittedName>
</protein>
<sequence>MTTLSDMCLQREKKQQLHIPISRYEVESPYTTTAYTQFDLDMRRKAEILKYANNTSSNKTNDLTQKQKWSFFVNNKNKLNVPKTFVSFYNRDLNETYQIFYKIKTLDNGCPNTIIKTNSTAANVPGNIDLYLDESVPLYNYKKETINYGILNEAFPYNILSNYESNKFVLNNSTSNVLQLYTLKPQSDNTTVDIDFPIALYINGVMKSTSLRREGNIYIQNNSINLSSFVCNLSFNNSVTASLIANFQSSNVNFDVSFNYNKETDKDFTGIIYLQNVSINNINLNSTSDYVYDIGITPVISTQNLTSLGDFDIKIGIMTNIDTNNLLIQEDCSFNNINSGSIETNSNNYNSLNILSYSDNAKQNAMVVQNASTNSVVNQLAITTSNITVENYVRCLSNFVYFDYDKNNNAYNLKNTEAISLQDISKNYYVFDTYYQSNITYNLKQGVYYFVNIGKEEPIKLSRIDPSINILNNNIIIYDYGGGIVYDRYERESYDYTYDNETYLYGSIKMTVTDNFDDISLCTYKNGSKQDVNVTFTYNNYC</sequence>
<evidence type="ECO:0000313" key="1">
    <source>
        <dbReference type="EMBL" id="QHS98160.1"/>
    </source>
</evidence>